<dbReference type="AlphaFoldDB" id="A0A0Q9VYX2"/>
<dbReference type="CDD" id="cd00087">
    <property type="entry name" value="FReD"/>
    <property type="match status" value="1"/>
</dbReference>
<dbReference type="SMART" id="SM00186">
    <property type="entry name" value="FBG"/>
    <property type="match status" value="1"/>
</dbReference>
<dbReference type="PROSITE" id="PS51406">
    <property type="entry name" value="FIBRINOGEN_C_2"/>
    <property type="match status" value="1"/>
</dbReference>
<evidence type="ECO:0000313" key="4">
    <source>
        <dbReference type="EMBL" id="KRF78041.1"/>
    </source>
</evidence>
<evidence type="ECO:0000256" key="2">
    <source>
        <dbReference type="SAM" id="SignalP"/>
    </source>
</evidence>
<reference evidence="6" key="2">
    <citation type="journal article" date="2008" name="Bioinformatics">
        <title>Assembly reconciliation.</title>
        <authorList>
            <person name="Zimin A.V."/>
            <person name="Smith D.R."/>
            <person name="Sutton G."/>
            <person name="Yorke J.A."/>
        </authorList>
    </citation>
    <scope>NUCLEOTIDE SEQUENCE</scope>
    <source>
        <strain evidence="6">TSC#15010-1051.87</strain>
    </source>
</reference>
<dbReference type="EMBL" id="CH940654">
    <property type="protein sequence ID" value="KRF78044.1"/>
    <property type="molecule type" value="Genomic_DNA"/>
</dbReference>
<dbReference type="STRING" id="7244.A0A0Q9VYX2"/>
<feature type="coiled-coil region" evidence="1">
    <location>
        <begin position="115"/>
        <end position="149"/>
    </location>
</feature>
<dbReference type="GO" id="GO:0005615">
    <property type="term" value="C:extracellular space"/>
    <property type="evidence" value="ECO:0007669"/>
    <property type="project" value="TreeGrafter"/>
</dbReference>
<evidence type="ECO:0000256" key="1">
    <source>
        <dbReference type="SAM" id="Coils"/>
    </source>
</evidence>
<accession>A0A0Q9VYX2</accession>
<dbReference type="Proteomes" id="UP000008792">
    <property type="component" value="Unassembled WGS sequence"/>
</dbReference>
<dbReference type="SMR" id="A0A0Q9VYX2"/>
<keyword evidence="7" id="KW-1185">Reference proteome</keyword>
<reference evidence="6" key="3">
    <citation type="submission" date="2015-11" db="EMBL/GenBank/DDBJ databases">
        <authorList>
            <consortium name="FlyBase"/>
        </authorList>
    </citation>
    <scope>NUCLEOTIDE SEQUENCE</scope>
    <source>
        <strain evidence="6">TSC#15010-1051.87</strain>
    </source>
</reference>
<dbReference type="InterPro" id="IPR002181">
    <property type="entry name" value="Fibrinogen_a/b/g_C_dom"/>
</dbReference>
<evidence type="ECO:0000313" key="7">
    <source>
        <dbReference type="Proteomes" id="UP000008792"/>
    </source>
</evidence>
<feature type="chain" id="PRO_5014238501" evidence="2">
    <location>
        <begin position="22"/>
        <end position="353"/>
    </location>
</feature>
<dbReference type="FunCoup" id="A0A0Q9VYX2">
    <property type="interactions" value="10"/>
</dbReference>
<dbReference type="EMBL" id="CH940654">
    <property type="protein sequence ID" value="KRF78042.1"/>
    <property type="molecule type" value="Genomic_DNA"/>
</dbReference>
<dbReference type="PANTHER" id="PTHR19143:SF327">
    <property type="entry name" value="FI21813P1-RELATED"/>
    <property type="match status" value="1"/>
</dbReference>
<feature type="domain" description="Fibrinogen C-terminal" evidence="3">
    <location>
        <begin position="142"/>
        <end position="352"/>
    </location>
</feature>
<dbReference type="InterPro" id="IPR036056">
    <property type="entry name" value="Fibrinogen-like_C"/>
</dbReference>
<gene>
    <name evidence="6" type="primary">Dvir\GJ26762</name>
    <name evidence="6" type="ORF">Dvir_GJ26762</name>
</gene>
<dbReference type="Pfam" id="PF00147">
    <property type="entry name" value="Fibrinogen_C"/>
    <property type="match status" value="1"/>
</dbReference>
<dbReference type="PANTHER" id="PTHR19143">
    <property type="entry name" value="FIBRINOGEN/TENASCIN/ANGIOPOEITIN"/>
    <property type="match status" value="1"/>
</dbReference>
<dbReference type="InterPro" id="IPR050373">
    <property type="entry name" value="Fibrinogen_C-term_domain"/>
</dbReference>
<keyword evidence="2" id="KW-0732">Signal</keyword>
<name>A0A0Q9VYX2_DROVI</name>
<dbReference type="InterPro" id="IPR014716">
    <property type="entry name" value="Fibrinogen_a/b/g_C_1"/>
</dbReference>
<proteinExistence type="predicted"/>
<reference evidence="6 7" key="1">
    <citation type="journal article" date="2007" name="Nature">
        <title>Evolution of genes and genomes on the Drosophila phylogeny.</title>
        <authorList>
            <consortium name="Drosophila 12 Genomes Consortium"/>
            <person name="Clark A.G."/>
            <person name="Eisen M.B."/>
            <person name="Smith D.R."/>
            <person name="Bergman C.M."/>
            <person name="Oliver B."/>
            <person name="Markow T.A."/>
            <person name="Kaufman T.C."/>
            <person name="Kellis M."/>
            <person name="Gelbart W."/>
            <person name="Iyer V.N."/>
            <person name="Pollard D.A."/>
            <person name="Sackton T.B."/>
            <person name="Larracuente A.M."/>
            <person name="Singh N.D."/>
            <person name="Abad J.P."/>
            <person name="Abt D.N."/>
            <person name="Adryan B."/>
            <person name="Aguade M."/>
            <person name="Akashi H."/>
            <person name="Anderson W.W."/>
            <person name="Aquadro C.F."/>
            <person name="Ardell D.H."/>
            <person name="Arguello R."/>
            <person name="Artieri C.G."/>
            <person name="Barbash D.A."/>
            <person name="Barker D."/>
            <person name="Barsanti P."/>
            <person name="Batterham P."/>
            <person name="Batzoglou S."/>
            <person name="Begun D."/>
            <person name="Bhutkar A."/>
            <person name="Blanco E."/>
            <person name="Bosak S.A."/>
            <person name="Bradley R.K."/>
            <person name="Brand A.D."/>
            <person name="Brent M.R."/>
            <person name="Brooks A.N."/>
            <person name="Brown R.H."/>
            <person name="Butlin R.K."/>
            <person name="Caggese C."/>
            <person name="Calvi B.R."/>
            <person name="Bernardo de Carvalho A."/>
            <person name="Caspi A."/>
            <person name="Castrezana S."/>
            <person name="Celniker S.E."/>
            <person name="Chang J.L."/>
            <person name="Chapple C."/>
            <person name="Chatterji S."/>
            <person name="Chinwalla A."/>
            <person name="Civetta A."/>
            <person name="Clifton S.W."/>
            <person name="Comeron J.M."/>
            <person name="Costello J.C."/>
            <person name="Coyne J.A."/>
            <person name="Daub J."/>
            <person name="David R.G."/>
            <person name="Delcher A.L."/>
            <person name="Delehaunty K."/>
            <person name="Do C.B."/>
            <person name="Ebling H."/>
            <person name="Edwards K."/>
            <person name="Eickbush T."/>
            <person name="Evans J.D."/>
            <person name="Filipski A."/>
            <person name="Findeiss S."/>
            <person name="Freyhult E."/>
            <person name="Fulton L."/>
            <person name="Fulton R."/>
            <person name="Garcia A.C."/>
            <person name="Gardiner A."/>
            <person name="Garfield D.A."/>
            <person name="Garvin B.E."/>
            <person name="Gibson G."/>
            <person name="Gilbert D."/>
            <person name="Gnerre S."/>
            <person name="Godfrey J."/>
            <person name="Good R."/>
            <person name="Gotea V."/>
            <person name="Gravely B."/>
            <person name="Greenberg A.J."/>
            <person name="Griffiths-Jones S."/>
            <person name="Gross S."/>
            <person name="Guigo R."/>
            <person name="Gustafson E.A."/>
            <person name="Haerty W."/>
            <person name="Hahn M.W."/>
            <person name="Halligan D.L."/>
            <person name="Halpern A.L."/>
            <person name="Halter G.M."/>
            <person name="Han M.V."/>
            <person name="Heger A."/>
            <person name="Hillier L."/>
            <person name="Hinrichs A.S."/>
            <person name="Holmes I."/>
            <person name="Hoskins R.A."/>
            <person name="Hubisz M.J."/>
            <person name="Hultmark D."/>
            <person name="Huntley M.A."/>
            <person name="Jaffe D.B."/>
            <person name="Jagadeeshan S."/>
            <person name="Jeck W.R."/>
            <person name="Johnson J."/>
            <person name="Jones C.D."/>
            <person name="Jordan W.C."/>
            <person name="Karpen G.H."/>
            <person name="Kataoka E."/>
            <person name="Keightley P.D."/>
            <person name="Kheradpour P."/>
            <person name="Kirkness E.F."/>
            <person name="Koerich L.B."/>
            <person name="Kristiansen K."/>
            <person name="Kudrna D."/>
            <person name="Kulathinal R.J."/>
            <person name="Kumar S."/>
            <person name="Kwok R."/>
            <person name="Lander E."/>
            <person name="Langley C.H."/>
            <person name="Lapoint R."/>
            <person name="Lazzaro B.P."/>
            <person name="Lee S.J."/>
            <person name="Levesque L."/>
            <person name="Li R."/>
            <person name="Lin C.F."/>
            <person name="Lin M.F."/>
            <person name="Lindblad-Toh K."/>
            <person name="Llopart A."/>
            <person name="Long M."/>
            <person name="Low L."/>
            <person name="Lozovsky E."/>
            <person name="Lu J."/>
            <person name="Luo M."/>
            <person name="Machado C.A."/>
            <person name="Makalowski W."/>
            <person name="Marzo M."/>
            <person name="Matsuda M."/>
            <person name="Matzkin L."/>
            <person name="McAllister B."/>
            <person name="McBride C.S."/>
            <person name="McKernan B."/>
            <person name="McKernan K."/>
            <person name="Mendez-Lago M."/>
            <person name="Minx P."/>
            <person name="Mollenhauer M.U."/>
            <person name="Montooth K."/>
            <person name="Mount S.M."/>
            <person name="Mu X."/>
            <person name="Myers E."/>
            <person name="Negre B."/>
            <person name="Newfeld S."/>
            <person name="Nielsen R."/>
            <person name="Noor M.A."/>
            <person name="O'Grady P."/>
            <person name="Pachter L."/>
            <person name="Papaceit M."/>
            <person name="Parisi M.J."/>
            <person name="Parisi M."/>
            <person name="Parts L."/>
            <person name="Pedersen J.S."/>
            <person name="Pesole G."/>
            <person name="Phillippy A.M."/>
            <person name="Ponting C.P."/>
            <person name="Pop M."/>
            <person name="Porcelli D."/>
            <person name="Powell J.R."/>
            <person name="Prohaska S."/>
            <person name="Pruitt K."/>
            <person name="Puig M."/>
            <person name="Quesneville H."/>
            <person name="Ram K.R."/>
            <person name="Rand D."/>
            <person name="Rasmussen M.D."/>
            <person name="Reed L.K."/>
            <person name="Reenan R."/>
            <person name="Reily A."/>
            <person name="Remington K.A."/>
            <person name="Rieger T.T."/>
            <person name="Ritchie M.G."/>
            <person name="Robin C."/>
            <person name="Rogers Y.H."/>
            <person name="Rohde C."/>
            <person name="Rozas J."/>
            <person name="Rubenfield M.J."/>
            <person name="Ruiz A."/>
            <person name="Russo S."/>
            <person name="Salzberg S.L."/>
            <person name="Sanchez-Gracia A."/>
            <person name="Saranga D.J."/>
            <person name="Sato H."/>
            <person name="Schaeffer S.W."/>
            <person name="Schatz M.C."/>
            <person name="Schlenke T."/>
            <person name="Schwartz R."/>
            <person name="Segarra C."/>
            <person name="Singh R.S."/>
            <person name="Sirot L."/>
            <person name="Sirota M."/>
            <person name="Sisneros N.B."/>
            <person name="Smith C.D."/>
            <person name="Smith T.F."/>
            <person name="Spieth J."/>
            <person name="Stage D.E."/>
            <person name="Stark A."/>
            <person name="Stephan W."/>
            <person name="Strausberg R.L."/>
            <person name="Strempel S."/>
            <person name="Sturgill D."/>
            <person name="Sutton G."/>
            <person name="Sutton G.G."/>
            <person name="Tao W."/>
            <person name="Teichmann S."/>
            <person name="Tobari Y.N."/>
            <person name="Tomimura Y."/>
            <person name="Tsolas J.M."/>
            <person name="Valente V.L."/>
            <person name="Venter E."/>
            <person name="Venter J.C."/>
            <person name="Vicario S."/>
            <person name="Vieira F.G."/>
            <person name="Vilella A.J."/>
            <person name="Villasante A."/>
            <person name="Walenz B."/>
            <person name="Wang J."/>
            <person name="Wasserman M."/>
            <person name="Watts T."/>
            <person name="Wilson D."/>
            <person name="Wilson R.K."/>
            <person name="Wing R.A."/>
            <person name="Wolfner M.F."/>
            <person name="Wong A."/>
            <person name="Wong G.K."/>
            <person name="Wu C.I."/>
            <person name="Wu G."/>
            <person name="Yamamoto D."/>
            <person name="Yang H.P."/>
            <person name="Yang S.P."/>
            <person name="Yorke J.A."/>
            <person name="Yoshida K."/>
            <person name="Zdobnov E."/>
            <person name="Zhang P."/>
            <person name="Zhang Y."/>
            <person name="Zimin A.V."/>
            <person name="Baldwin J."/>
            <person name="Abdouelleil A."/>
            <person name="Abdulkadir J."/>
            <person name="Abebe A."/>
            <person name="Abera B."/>
            <person name="Abreu J."/>
            <person name="Acer S.C."/>
            <person name="Aftuck L."/>
            <person name="Alexander A."/>
            <person name="An P."/>
            <person name="Anderson E."/>
            <person name="Anderson S."/>
            <person name="Arachi H."/>
            <person name="Azer M."/>
            <person name="Bachantsang P."/>
            <person name="Barry A."/>
            <person name="Bayul T."/>
            <person name="Berlin A."/>
            <person name="Bessette D."/>
            <person name="Bloom T."/>
            <person name="Blye J."/>
            <person name="Boguslavskiy L."/>
            <person name="Bonnet C."/>
            <person name="Boukhgalter B."/>
            <person name="Bourzgui I."/>
            <person name="Brown A."/>
            <person name="Cahill P."/>
            <person name="Channer S."/>
            <person name="Cheshatsang Y."/>
            <person name="Chuda L."/>
            <person name="Citroen M."/>
            <person name="Collymore A."/>
            <person name="Cooke P."/>
            <person name="Costello M."/>
            <person name="D'Aco K."/>
            <person name="Daza R."/>
            <person name="De Haan G."/>
            <person name="DeGray S."/>
            <person name="DeMaso C."/>
            <person name="Dhargay N."/>
            <person name="Dooley K."/>
            <person name="Dooley E."/>
            <person name="Doricent M."/>
            <person name="Dorje P."/>
            <person name="Dorjee K."/>
            <person name="Dupes A."/>
            <person name="Elong R."/>
            <person name="Falk J."/>
            <person name="Farina A."/>
            <person name="Faro S."/>
            <person name="Ferguson D."/>
            <person name="Fisher S."/>
            <person name="Foley C.D."/>
            <person name="Franke A."/>
            <person name="Friedrich D."/>
            <person name="Gadbois L."/>
            <person name="Gearin G."/>
            <person name="Gearin C.R."/>
            <person name="Giannoukos G."/>
            <person name="Goode T."/>
            <person name="Graham J."/>
            <person name="Grandbois E."/>
            <person name="Grewal S."/>
            <person name="Gyaltsen K."/>
            <person name="Hafez N."/>
            <person name="Hagos B."/>
            <person name="Hall J."/>
            <person name="Henson C."/>
            <person name="Hollinger A."/>
            <person name="Honan T."/>
            <person name="Huard M.D."/>
            <person name="Hughes L."/>
            <person name="Hurhula B."/>
            <person name="Husby M.E."/>
            <person name="Kamat A."/>
            <person name="Kanga B."/>
            <person name="Kashin S."/>
            <person name="Khazanovich D."/>
            <person name="Kisner P."/>
            <person name="Lance K."/>
            <person name="Lara M."/>
            <person name="Lee W."/>
            <person name="Lennon N."/>
            <person name="Letendre F."/>
            <person name="LeVine R."/>
            <person name="Lipovsky A."/>
            <person name="Liu X."/>
            <person name="Liu J."/>
            <person name="Liu S."/>
            <person name="Lokyitsang T."/>
            <person name="Lokyitsang Y."/>
            <person name="Lubonja R."/>
            <person name="Lui A."/>
            <person name="MacDonald P."/>
            <person name="Magnisalis V."/>
            <person name="Maru K."/>
            <person name="Matthews C."/>
            <person name="McCusker W."/>
            <person name="McDonough S."/>
            <person name="Mehta T."/>
            <person name="Meldrim J."/>
            <person name="Meneus L."/>
            <person name="Mihai O."/>
            <person name="Mihalev A."/>
            <person name="Mihova T."/>
            <person name="Mittelman R."/>
            <person name="Mlenga V."/>
            <person name="Montmayeur A."/>
            <person name="Mulrain L."/>
            <person name="Navidi A."/>
            <person name="Naylor J."/>
            <person name="Negash T."/>
            <person name="Nguyen T."/>
            <person name="Nguyen N."/>
            <person name="Nicol R."/>
            <person name="Norbu C."/>
            <person name="Norbu N."/>
            <person name="Novod N."/>
            <person name="O'Neill B."/>
            <person name="Osman S."/>
            <person name="Markiewicz E."/>
            <person name="Oyono O.L."/>
            <person name="Patti C."/>
            <person name="Phunkhang P."/>
            <person name="Pierre F."/>
            <person name="Priest M."/>
            <person name="Raghuraman S."/>
            <person name="Rege F."/>
            <person name="Reyes R."/>
            <person name="Rise C."/>
            <person name="Rogov P."/>
            <person name="Ross K."/>
            <person name="Ryan E."/>
            <person name="Settipalli S."/>
            <person name="Shea T."/>
            <person name="Sherpa N."/>
            <person name="Shi L."/>
            <person name="Shih D."/>
            <person name="Sparrow T."/>
            <person name="Spaulding J."/>
            <person name="Stalker J."/>
            <person name="Stange-Thomann N."/>
            <person name="Stavropoulos S."/>
            <person name="Stone C."/>
            <person name="Strader C."/>
            <person name="Tesfaye S."/>
            <person name="Thomson T."/>
            <person name="Thoulutsang Y."/>
            <person name="Thoulutsang D."/>
            <person name="Topham K."/>
            <person name="Topping I."/>
            <person name="Tsamla T."/>
            <person name="Vassiliev H."/>
            <person name="Vo A."/>
            <person name="Wangchuk T."/>
            <person name="Wangdi T."/>
            <person name="Weiand M."/>
            <person name="Wilkinson J."/>
            <person name="Wilson A."/>
            <person name="Yadav S."/>
            <person name="Young G."/>
            <person name="Yu Q."/>
            <person name="Zembek L."/>
            <person name="Zhong D."/>
            <person name="Zimmer A."/>
            <person name="Zwirko Z."/>
            <person name="Jaffe D.B."/>
            <person name="Alvarez P."/>
            <person name="Brockman W."/>
            <person name="Butler J."/>
            <person name="Chin C."/>
            <person name="Gnerre S."/>
            <person name="Grabherr M."/>
            <person name="Kleber M."/>
            <person name="Mauceli E."/>
            <person name="MacCallum I."/>
        </authorList>
    </citation>
    <scope>NUCLEOTIDE SEQUENCE [LARGE SCALE GENOMIC DNA]</scope>
    <source>
        <strain evidence="6">TSC#15010-1051.87</strain>
        <strain evidence="7">Tucson 15010-1051.87</strain>
    </source>
</reference>
<dbReference type="Gene3D" id="3.90.215.10">
    <property type="entry name" value="Gamma Fibrinogen, chain A, domain 1"/>
    <property type="match status" value="1"/>
</dbReference>
<evidence type="ECO:0000259" key="3">
    <source>
        <dbReference type="PROSITE" id="PS51406"/>
    </source>
</evidence>
<sequence>MKNLLSYGFLLVIAILKRSDSETNSSTVDNEKSYWNKNTQHTVWVRYNPYLRARTQTKAEELWEKYSNMKIRVGVCEQTVKHIEFQLAQQLLRTEWCENVTRSRDHTIESLDTFIDKLRLEINNLTKLNTQLKEKLAEYKVNLKESQSSSCIGKLTDIYEIKVPGIDSFLVPCDSSLAGSGWTVIQRRQDGSVNFNRNWDNYRHGFGDMHGEFFIGLEKLHLLTKSQTHELYIYLEDFENEQRYARYSRFMIGSEETGFKLISLGSYSGDAGDAMKWQRNMKFTTFDSDNDNNMKNCASKWESGWWFDDCYVTNLNGLFTTNAVHLSQPGIKWNTWHYKSLKFVQMMIRPKMN</sequence>
<protein>
    <submittedName>
        <fullName evidence="4">Uncharacterized protein, isoform A</fullName>
    </submittedName>
    <submittedName>
        <fullName evidence="5">Uncharacterized protein, isoform B</fullName>
    </submittedName>
    <submittedName>
        <fullName evidence="6">Uncharacterized protein, isoform D</fullName>
    </submittedName>
</protein>
<dbReference type="SUPFAM" id="SSF56496">
    <property type="entry name" value="Fibrinogen C-terminal domain-like"/>
    <property type="match status" value="1"/>
</dbReference>
<evidence type="ECO:0000313" key="5">
    <source>
        <dbReference type="EMBL" id="KRF78042.1"/>
    </source>
</evidence>
<evidence type="ECO:0000313" key="6">
    <source>
        <dbReference type="EMBL" id="KRF78044.1"/>
    </source>
</evidence>
<dbReference type="EMBL" id="CH940654">
    <property type="protein sequence ID" value="KRF78041.1"/>
    <property type="molecule type" value="Genomic_DNA"/>
</dbReference>
<dbReference type="OrthoDB" id="6145874at2759"/>
<dbReference type="KEGG" id="dvi:26531532"/>
<dbReference type="InParanoid" id="A0A0Q9VYX2"/>
<feature type="signal peptide" evidence="2">
    <location>
        <begin position="1"/>
        <end position="21"/>
    </location>
</feature>
<keyword evidence="1" id="KW-0175">Coiled coil</keyword>
<organism evidence="6 7">
    <name type="scientific">Drosophila virilis</name>
    <name type="common">Fruit fly</name>
    <dbReference type="NCBI Taxonomy" id="7244"/>
    <lineage>
        <taxon>Eukaryota</taxon>
        <taxon>Metazoa</taxon>
        <taxon>Ecdysozoa</taxon>
        <taxon>Arthropoda</taxon>
        <taxon>Hexapoda</taxon>
        <taxon>Insecta</taxon>
        <taxon>Pterygota</taxon>
        <taxon>Neoptera</taxon>
        <taxon>Endopterygota</taxon>
        <taxon>Diptera</taxon>
        <taxon>Brachycera</taxon>
        <taxon>Muscomorpha</taxon>
        <taxon>Ephydroidea</taxon>
        <taxon>Drosophilidae</taxon>
        <taxon>Drosophila</taxon>
    </lineage>
</organism>